<dbReference type="GO" id="GO:0160102">
    <property type="term" value="F:tRNA (guanine(10)-N2)-methyltransferase activity"/>
    <property type="evidence" value="ECO:0007669"/>
    <property type="project" value="EnsemblFungi"/>
</dbReference>
<dbReference type="GO" id="GO:0043528">
    <property type="term" value="C:tRNA (m2G10) methyltransferase complex"/>
    <property type="evidence" value="ECO:0007669"/>
    <property type="project" value="EnsemblFungi"/>
</dbReference>
<dbReference type="GO" id="GO:0035657">
    <property type="term" value="C:eRF1 methyltransferase complex"/>
    <property type="evidence" value="ECO:0007669"/>
    <property type="project" value="EnsemblFungi"/>
</dbReference>
<dbReference type="AlphaFoldDB" id="A0A074VGX7"/>
<dbReference type="GO" id="GO:0030490">
    <property type="term" value="P:maturation of SSU-rRNA"/>
    <property type="evidence" value="ECO:0007669"/>
    <property type="project" value="EnsemblFungi"/>
</dbReference>
<organism evidence="2 3">
    <name type="scientific">Aureobasidium melanogenum (strain CBS 110374)</name>
    <name type="common">Aureobasidium pullulans var. melanogenum</name>
    <dbReference type="NCBI Taxonomy" id="1043003"/>
    <lineage>
        <taxon>Eukaryota</taxon>
        <taxon>Fungi</taxon>
        <taxon>Dikarya</taxon>
        <taxon>Ascomycota</taxon>
        <taxon>Pezizomycotina</taxon>
        <taxon>Dothideomycetes</taxon>
        <taxon>Dothideomycetidae</taxon>
        <taxon>Dothideales</taxon>
        <taxon>Saccotheciaceae</taxon>
        <taxon>Aureobasidium</taxon>
    </lineage>
</organism>
<dbReference type="STRING" id="1043003.A0A074VGX7"/>
<name>A0A074VGX7_AURM1</name>
<dbReference type="PANTHER" id="PTHR12773:SF0">
    <property type="entry name" value="MULTIFUNCTIONAL METHYLTRANSFERASE SUBUNIT TRM112-LIKE PROTEIN"/>
    <property type="match status" value="1"/>
</dbReference>
<dbReference type="GO" id="GO:0016435">
    <property type="term" value="F:rRNA (guanine) methyltransferase activity"/>
    <property type="evidence" value="ECO:0007669"/>
    <property type="project" value="EnsemblFungi"/>
</dbReference>
<dbReference type="HOGENOM" id="CLU_086140_0_0_1"/>
<dbReference type="GO" id="GO:0008276">
    <property type="term" value="F:protein methyltransferase activity"/>
    <property type="evidence" value="ECO:0007669"/>
    <property type="project" value="EnsemblFungi"/>
</dbReference>
<dbReference type="GO" id="GO:0002098">
    <property type="term" value="P:tRNA wobble uridine modification"/>
    <property type="evidence" value="ECO:0007669"/>
    <property type="project" value="EnsemblFungi"/>
</dbReference>
<evidence type="ECO:0000313" key="3">
    <source>
        <dbReference type="Proteomes" id="UP000030672"/>
    </source>
</evidence>
<accession>A0A074VGX7</accession>
<dbReference type="GO" id="GO:0030488">
    <property type="term" value="P:tRNA methylation"/>
    <property type="evidence" value="ECO:0007669"/>
    <property type="project" value="EnsemblFungi"/>
</dbReference>
<dbReference type="InterPro" id="IPR039127">
    <property type="entry name" value="Trm112"/>
</dbReference>
<dbReference type="RefSeq" id="XP_040875307.1">
    <property type="nucleotide sequence ID" value="XM_041023638.1"/>
</dbReference>
<protein>
    <submittedName>
        <fullName evidence="2">Trm112p-domain-containing protein</fullName>
    </submittedName>
</protein>
<comment type="similarity">
    <text evidence="1">Belongs to the TRM112 family.</text>
</comment>
<dbReference type="EMBL" id="KL584857">
    <property type="protein sequence ID" value="KEQ58284.1"/>
    <property type="molecule type" value="Genomic_DNA"/>
</dbReference>
<sequence length="132" mass="14832">MKLLTLNFLTCARKACKQEPSAFPLHPRDAELERVEMEMNPEFLVNVLPRLEWKAIRSLGEELGLPTLPELAPEESDLMDETTKEPTQTLKDLHELLVETSVSNGKLVCGHCGHEYAVKEGIANFLLPSHLV</sequence>
<dbReference type="InterPro" id="IPR005651">
    <property type="entry name" value="Trm112-like"/>
</dbReference>
<evidence type="ECO:0000256" key="1">
    <source>
        <dbReference type="ARBA" id="ARBA00007980"/>
    </source>
</evidence>
<dbReference type="Gene3D" id="2.20.25.10">
    <property type="match status" value="1"/>
</dbReference>
<reference evidence="2 3" key="1">
    <citation type="journal article" date="2014" name="BMC Genomics">
        <title>Genome sequencing of four Aureobasidium pullulans varieties: biotechnological potential, stress tolerance, and description of new species.</title>
        <authorList>
            <person name="Gostin Ar C."/>
            <person name="Ohm R.A."/>
            <person name="Kogej T."/>
            <person name="Sonjak S."/>
            <person name="Turk M."/>
            <person name="Zajc J."/>
            <person name="Zalar P."/>
            <person name="Grube M."/>
            <person name="Sun H."/>
            <person name="Han J."/>
            <person name="Sharma A."/>
            <person name="Chiniquy J."/>
            <person name="Ngan C.Y."/>
            <person name="Lipzen A."/>
            <person name="Barry K."/>
            <person name="Grigoriev I.V."/>
            <person name="Gunde-Cimerman N."/>
        </authorList>
    </citation>
    <scope>NUCLEOTIDE SEQUENCE [LARGE SCALE GENOMIC DNA]</scope>
    <source>
        <strain evidence="2 3">CBS 110374</strain>
    </source>
</reference>
<dbReference type="GO" id="GO:0046982">
    <property type="term" value="F:protein heterodimerization activity"/>
    <property type="evidence" value="ECO:0007669"/>
    <property type="project" value="InterPro"/>
</dbReference>
<gene>
    <name evidence="2" type="ORF">M437DRAFT_59791</name>
</gene>
<evidence type="ECO:0000313" key="2">
    <source>
        <dbReference type="EMBL" id="KEQ58284.1"/>
    </source>
</evidence>
<keyword evidence="3" id="KW-1185">Reference proteome</keyword>
<dbReference type="GO" id="GO:0070476">
    <property type="term" value="P:rRNA (guanine-N7)-methylation"/>
    <property type="evidence" value="ECO:0007669"/>
    <property type="project" value="EnsemblFungi"/>
</dbReference>
<proteinExistence type="inferred from homology"/>
<dbReference type="GO" id="GO:0000470">
    <property type="term" value="P:maturation of LSU-rRNA"/>
    <property type="evidence" value="ECO:0007669"/>
    <property type="project" value="EnsemblFungi"/>
</dbReference>
<dbReference type="Proteomes" id="UP000030672">
    <property type="component" value="Unassembled WGS sequence"/>
</dbReference>
<dbReference type="PANTHER" id="PTHR12773">
    <property type="entry name" value="UPF0315 PROTEIN-RELATED"/>
    <property type="match status" value="1"/>
</dbReference>
<dbReference type="Pfam" id="PF03966">
    <property type="entry name" value="Trm112p"/>
    <property type="match status" value="1"/>
</dbReference>
<dbReference type="GeneID" id="63917011"/>